<feature type="transmembrane region" description="Helical" evidence="1">
    <location>
        <begin position="47"/>
        <end position="69"/>
    </location>
</feature>
<keyword evidence="1" id="KW-0472">Membrane</keyword>
<dbReference type="Proteomes" id="UP000237662">
    <property type="component" value="Unassembled WGS sequence"/>
</dbReference>
<accession>A0A2S6I5X5</accession>
<evidence type="ECO:0000256" key="1">
    <source>
        <dbReference type="SAM" id="Phobius"/>
    </source>
</evidence>
<evidence type="ECO:0000313" key="3">
    <source>
        <dbReference type="Proteomes" id="UP000237662"/>
    </source>
</evidence>
<sequence>MDWMKKGKRTAAFTQSLGMVAFPGTGKRDGEAERPGLEAAAGSPNLRTLALCLLFFVLAAAILFGWLLWQM</sequence>
<reference evidence="2 3" key="1">
    <citation type="submission" date="2018-02" db="EMBL/GenBank/DDBJ databases">
        <title>Genomic Encyclopedia of Archaeal and Bacterial Type Strains, Phase II (KMG-II): from individual species to whole genera.</title>
        <authorList>
            <person name="Goeker M."/>
        </authorList>
    </citation>
    <scope>NUCLEOTIDE SEQUENCE [LARGE SCALE GENOMIC DNA]</scope>
    <source>
        <strain evidence="2 3">DSM 29526</strain>
    </source>
</reference>
<keyword evidence="3" id="KW-1185">Reference proteome</keyword>
<dbReference type="RefSeq" id="WP_104420978.1">
    <property type="nucleotide sequence ID" value="NZ_PTJC01000006.1"/>
</dbReference>
<dbReference type="EMBL" id="PTJC01000006">
    <property type="protein sequence ID" value="PPK86550.1"/>
    <property type="molecule type" value="Genomic_DNA"/>
</dbReference>
<protein>
    <submittedName>
        <fullName evidence="2">Uncharacterized protein</fullName>
    </submittedName>
</protein>
<keyword evidence="1" id="KW-1133">Transmembrane helix</keyword>
<gene>
    <name evidence="2" type="ORF">CLV84_3483</name>
</gene>
<dbReference type="AlphaFoldDB" id="A0A2S6I5X5"/>
<organism evidence="2 3">
    <name type="scientific">Neolewinella xylanilytica</name>
    <dbReference type="NCBI Taxonomy" id="1514080"/>
    <lineage>
        <taxon>Bacteria</taxon>
        <taxon>Pseudomonadati</taxon>
        <taxon>Bacteroidota</taxon>
        <taxon>Saprospiria</taxon>
        <taxon>Saprospirales</taxon>
        <taxon>Lewinellaceae</taxon>
        <taxon>Neolewinella</taxon>
    </lineage>
</organism>
<evidence type="ECO:0000313" key="2">
    <source>
        <dbReference type="EMBL" id="PPK86550.1"/>
    </source>
</evidence>
<proteinExistence type="predicted"/>
<comment type="caution">
    <text evidence="2">The sequence shown here is derived from an EMBL/GenBank/DDBJ whole genome shotgun (WGS) entry which is preliminary data.</text>
</comment>
<keyword evidence="1" id="KW-0812">Transmembrane</keyword>
<name>A0A2S6I5X5_9BACT</name>